<gene>
    <name evidence="3" type="ORF">MIT9_P0889</name>
</gene>
<sequence>MRLQEALDLGRFGKQELLELLHDWVEEFVTRTYVQAEVINVAADFYWKTAAAKLEKAGFDPARYLTVSDATVVHEAMSLLARREREPAALEAFLRCFGHRAPNDYELAQPRYREDPELVAALAQRAGHSRPPQTVEPPPGKVLALAVERARRFQTLKEEAKHDCLRQLANLRRLLCAIGARFGLGDGVFQLTLAEVERLAEPGFAAGAKALAAARDERQRRWQSRELPARLSAAFLETLGQADVAAGDSAAELCGTRVAGEGDAIGPVQVVRDPRDLETFREGHILVARFTDPTWTPLFARAKGLITEVGGWLSHAAIVAREYNLTAIVGAASVTRQLSDGELVRLGRDGRIVKLTDRRVDPRIPVQAPLTVIQGGRRVGAELRDMSRSGARIRTDAGLAPGDVVTVALDLLDQPLPAEVVRMTGAGEYGLRFREPLEVMPPQLDAA</sequence>
<dbReference type="PANTHER" id="PTHR43615">
    <property type="entry name" value="PHOSPHOENOLPYRUVATE SYNTHASE-RELATED"/>
    <property type="match status" value="1"/>
</dbReference>
<dbReference type="Proteomes" id="UP001321825">
    <property type="component" value="Chromosome"/>
</dbReference>
<dbReference type="AlphaFoldDB" id="A0AAU9BS21"/>
<evidence type="ECO:0000259" key="2">
    <source>
        <dbReference type="Pfam" id="PF07238"/>
    </source>
</evidence>
<dbReference type="Gene3D" id="2.40.10.220">
    <property type="entry name" value="predicted glycosyltransferase like domains"/>
    <property type="match status" value="1"/>
</dbReference>
<protein>
    <recommendedName>
        <fullName evidence="5">PEP-utilising enzyme mobile domain-containing protein</fullName>
    </recommendedName>
</protein>
<dbReference type="InterPro" id="IPR036637">
    <property type="entry name" value="Phosphohistidine_dom_sf"/>
</dbReference>
<organism evidence="3 4">
    <name type="scientific">Methylomarinovum caldicuralii</name>
    <dbReference type="NCBI Taxonomy" id="438856"/>
    <lineage>
        <taxon>Bacteria</taxon>
        <taxon>Pseudomonadati</taxon>
        <taxon>Pseudomonadota</taxon>
        <taxon>Gammaproteobacteria</taxon>
        <taxon>Methylococcales</taxon>
        <taxon>Methylothermaceae</taxon>
        <taxon>Methylomarinovum</taxon>
    </lineage>
</organism>
<dbReference type="InterPro" id="IPR008279">
    <property type="entry name" value="PEP-util_enz_mobile_dom"/>
</dbReference>
<evidence type="ECO:0008006" key="5">
    <source>
        <dbReference type="Google" id="ProtNLM"/>
    </source>
</evidence>
<reference evidence="4" key="1">
    <citation type="journal article" date="2024" name="Int. J. Syst. Evol. Microbiol.">
        <title>Methylomarinovum tepidoasis sp. nov., a moderately thermophilic methanotroph of the family Methylothermaceae isolated from a deep-sea hydrothermal field.</title>
        <authorList>
            <person name="Hirayama H."/>
            <person name="Takaki Y."/>
            <person name="Abe M."/>
            <person name="Miyazaki M."/>
            <person name="Uematsu K."/>
            <person name="Matsui Y."/>
            <person name="Takai K."/>
        </authorList>
    </citation>
    <scope>NUCLEOTIDE SEQUENCE [LARGE SCALE GENOMIC DNA]</scope>
    <source>
        <strain evidence="4">IT-9</strain>
    </source>
</reference>
<dbReference type="SUPFAM" id="SSF52009">
    <property type="entry name" value="Phosphohistidine domain"/>
    <property type="match status" value="1"/>
</dbReference>
<dbReference type="Gene3D" id="3.50.30.10">
    <property type="entry name" value="Phosphohistidine domain"/>
    <property type="match status" value="1"/>
</dbReference>
<dbReference type="GO" id="GO:0016772">
    <property type="term" value="F:transferase activity, transferring phosphorus-containing groups"/>
    <property type="evidence" value="ECO:0007669"/>
    <property type="project" value="InterPro"/>
</dbReference>
<dbReference type="KEGG" id="mcau:MIT9_P0889"/>
<dbReference type="EMBL" id="AP024714">
    <property type="protein sequence ID" value="BCX81311.1"/>
    <property type="molecule type" value="Genomic_DNA"/>
</dbReference>
<dbReference type="InterPro" id="IPR009875">
    <property type="entry name" value="PilZ_domain"/>
</dbReference>
<evidence type="ECO:0000259" key="1">
    <source>
        <dbReference type="Pfam" id="PF00391"/>
    </source>
</evidence>
<keyword evidence="4" id="KW-1185">Reference proteome</keyword>
<name>A0AAU9BS21_9GAMM</name>
<proteinExistence type="predicted"/>
<evidence type="ECO:0000313" key="3">
    <source>
        <dbReference type="EMBL" id="BCX81311.1"/>
    </source>
</evidence>
<feature type="domain" description="PilZ" evidence="2">
    <location>
        <begin position="357"/>
        <end position="436"/>
    </location>
</feature>
<evidence type="ECO:0000313" key="4">
    <source>
        <dbReference type="Proteomes" id="UP001321825"/>
    </source>
</evidence>
<dbReference type="Pfam" id="PF07238">
    <property type="entry name" value="PilZ"/>
    <property type="match status" value="1"/>
</dbReference>
<dbReference type="Pfam" id="PF00391">
    <property type="entry name" value="PEP-utilizers"/>
    <property type="match status" value="1"/>
</dbReference>
<dbReference type="GO" id="GO:0035438">
    <property type="term" value="F:cyclic-di-GMP binding"/>
    <property type="evidence" value="ECO:0007669"/>
    <property type="project" value="InterPro"/>
</dbReference>
<dbReference type="SUPFAM" id="SSF141371">
    <property type="entry name" value="PilZ domain-like"/>
    <property type="match status" value="1"/>
</dbReference>
<dbReference type="InterPro" id="IPR051549">
    <property type="entry name" value="PEP_Utilizing_Enz"/>
</dbReference>
<accession>A0AAU9BS21</accession>
<feature type="domain" description="PEP-utilising enzyme mobile" evidence="1">
    <location>
        <begin position="280"/>
        <end position="346"/>
    </location>
</feature>
<dbReference type="RefSeq" id="WP_317706243.1">
    <property type="nucleotide sequence ID" value="NZ_AP024714.1"/>
</dbReference>
<dbReference type="PANTHER" id="PTHR43615:SF1">
    <property type="entry name" value="PPDK_N DOMAIN-CONTAINING PROTEIN"/>
    <property type="match status" value="1"/>
</dbReference>